<evidence type="ECO:0000256" key="1">
    <source>
        <dbReference type="SAM" id="Phobius"/>
    </source>
</evidence>
<name>A0A498C7T2_9GAMM</name>
<accession>A0A498C7T2</accession>
<comment type="caution">
    <text evidence="2">The sequence shown here is derived from an EMBL/GenBank/DDBJ whole genome shotgun (WGS) entry which is preliminary data.</text>
</comment>
<organism evidence="2 3">
    <name type="scientific">Alkalispirillum mobile</name>
    <dbReference type="NCBI Taxonomy" id="85925"/>
    <lineage>
        <taxon>Bacteria</taxon>
        <taxon>Pseudomonadati</taxon>
        <taxon>Pseudomonadota</taxon>
        <taxon>Gammaproteobacteria</taxon>
        <taxon>Chromatiales</taxon>
        <taxon>Ectothiorhodospiraceae</taxon>
        <taxon>Alkalispirillum</taxon>
    </lineage>
</organism>
<gene>
    <name evidence="2" type="ORF">DFR31_1404</name>
</gene>
<feature type="transmembrane region" description="Helical" evidence="1">
    <location>
        <begin position="28"/>
        <end position="48"/>
    </location>
</feature>
<keyword evidence="1" id="KW-0472">Membrane</keyword>
<reference evidence="2 3" key="1">
    <citation type="submission" date="2018-10" db="EMBL/GenBank/DDBJ databases">
        <title>Genomic Encyclopedia of Type Strains, Phase IV (KMG-IV): sequencing the most valuable type-strain genomes for metagenomic binning, comparative biology and taxonomic classification.</title>
        <authorList>
            <person name="Goeker M."/>
        </authorList>
    </citation>
    <scope>NUCLEOTIDE SEQUENCE [LARGE SCALE GENOMIC DNA]</scope>
    <source>
        <strain evidence="2 3">DSM 12769</strain>
    </source>
</reference>
<dbReference type="AlphaFoldDB" id="A0A498C7T2"/>
<protein>
    <submittedName>
        <fullName evidence="2">Uncharacterized protein</fullName>
    </submittedName>
</protein>
<evidence type="ECO:0000313" key="3">
    <source>
        <dbReference type="Proteomes" id="UP000275461"/>
    </source>
</evidence>
<keyword evidence="1" id="KW-1133">Transmembrane helix</keyword>
<sequence length="53" mass="6062">MSRGVWTHAGGYVNQPRRRMDKATRRRVFITVGILAAIVFGLYLYTVISHVRA</sequence>
<keyword evidence="3" id="KW-1185">Reference proteome</keyword>
<dbReference type="Proteomes" id="UP000275461">
    <property type="component" value="Unassembled WGS sequence"/>
</dbReference>
<keyword evidence="1" id="KW-0812">Transmembrane</keyword>
<evidence type="ECO:0000313" key="2">
    <source>
        <dbReference type="EMBL" id="RLK51463.1"/>
    </source>
</evidence>
<proteinExistence type="predicted"/>
<dbReference type="EMBL" id="RCDA01000001">
    <property type="protein sequence ID" value="RLK51463.1"/>
    <property type="molecule type" value="Genomic_DNA"/>
</dbReference>